<accession>A0ACC3CG29</accession>
<organism evidence="1 2">
    <name type="scientific">Pyropia yezoensis</name>
    <name type="common">Susabi-nori</name>
    <name type="synonym">Porphyra yezoensis</name>
    <dbReference type="NCBI Taxonomy" id="2788"/>
    <lineage>
        <taxon>Eukaryota</taxon>
        <taxon>Rhodophyta</taxon>
        <taxon>Bangiophyceae</taxon>
        <taxon>Bangiales</taxon>
        <taxon>Bangiaceae</taxon>
        <taxon>Pyropia</taxon>
    </lineage>
</organism>
<protein>
    <submittedName>
        <fullName evidence="1">Uncharacterized protein</fullName>
    </submittedName>
</protein>
<evidence type="ECO:0000313" key="1">
    <source>
        <dbReference type="EMBL" id="KAK1868880.1"/>
    </source>
</evidence>
<evidence type="ECO:0000313" key="2">
    <source>
        <dbReference type="Proteomes" id="UP000798662"/>
    </source>
</evidence>
<reference evidence="1" key="1">
    <citation type="submission" date="2019-11" db="EMBL/GenBank/DDBJ databases">
        <title>Nori genome reveals adaptations in red seaweeds to the harsh intertidal environment.</title>
        <authorList>
            <person name="Wang D."/>
            <person name="Mao Y."/>
        </authorList>
    </citation>
    <scope>NUCLEOTIDE SEQUENCE</scope>
    <source>
        <tissue evidence="1">Gametophyte</tissue>
    </source>
</reference>
<name>A0ACC3CG29_PYRYE</name>
<gene>
    <name evidence="1" type="ORF">I4F81_011362</name>
</gene>
<sequence>MAAGGGGGGGGWRQQRKRIKRPVAMQRRWRTPCPRQGGGGRHGRHHGGTRLHCGRREGNGGGTTSGKGKEIGERKRGWSGKCAADGHRRGCAAAGHCFPSALITPHPGRPLLYPHRRHRHRHLRMSRERRSRCYCRCRHRRRRRVAPPHGRAGRRGVGASAAALAPPSPSPRCSAIGVGGHGAGKGDGHDHWRAPPTHPGVPPPSPVVASHYPPAQDAPLCGARAWTGGQGGMKRRRGGEEGGEWQGRMTESGRRSAEWRTLPRHTRRTPPPPPTLCRRPLIPPRGTRHEHDGAQPTREGLVGGGRRESRREGRRRHGHGPTPPHTDSAPQRCSLPPGARLTHESRRLPSISPPHAPVPHTADAAAAAAAATTTGTVAAAWVGAAAVAASFSRVVPVTLQWDAPPPPRRVAPPPVLRQTEAAAGCHVGPHAVAPPRSPPPPPRPPPKRKHSGSSLSPTTYRPARRARHRTLRGDKGDGWGGGGREGPGR</sequence>
<dbReference type="EMBL" id="CM020620">
    <property type="protein sequence ID" value="KAK1868880.1"/>
    <property type="molecule type" value="Genomic_DNA"/>
</dbReference>
<dbReference type="Proteomes" id="UP000798662">
    <property type="component" value="Chromosome 3"/>
</dbReference>
<comment type="caution">
    <text evidence="1">The sequence shown here is derived from an EMBL/GenBank/DDBJ whole genome shotgun (WGS) entry which is preliminary data.</text>
</comment>
<proteinExistence type="predicted"/>
<keyword evidence="2" id="KW-1185">Reference proteome</keyword>